<evidence type="ECO:0000313" key="4">
    <source>
        <dbReference type="Proteomes" id="UP001430396"/>
    </source>
</evidence>
<gene>
    <name evidence="3" type="ORF">JWH11_01105</name>
</gene>
<proteinExistence type="predicted"/>
<reference evidence="3" key="1">
    <citation type="submission" date="2021-02" db="EMBL/GenBank/DDBJ databases">
        <title>Copper resistance gene diversity in local Xanthomonas species at agrochemical polluted sites in Trinidad, Trinidad and Tobago.</title>
        <authorList>
            <person name="Ramnarine S.D.B.J."/>
            <person name="Ramsubhag A."/>
            <person name="Jayaraman J."/>
        </authorList>
    </citation>
    <scope>NUCLEOTIDE SEQUENCE</scope>
    <source>
        <strain evidence="3">CaNP6A</strain>
    </source>
</reference>
<name>A0ABS8NT17_9XANT</name>
<accession>A0ABS8NT17</accession>
<evidence type="ECO:0000256" key="1">
    <source>
        <dbReference type="SAM" id="Coils"/>
    </source>
</evidence>
<dbReference type="Pfam" id="PF26363">
    <property type="entry name" value="Phospholipase-like"/>
    <property type="match status" value="1"/>
</dbReference>
<dbReference type="SUPFAM" id="SSF53474">
    <property type="entry name" value="alpha/beta-Hydrolases"/>
    <property type="match status" value="1"/>
</dbReference>
<feature type="coiled-coil region" evidence="1">
    <location>
        <begin position="435"/>
        <end position="469"/>
    </location>
</feature>
<evidence type="ECO:0000256" key="2">
    <source>
        <dbReference type="SAM" id="MobiDB-lite"/>
    </source>
</evidence>
<organism evidence="3 4">
    <name type="scientific">Xanthomonas melonis</name>
    <dbReference type="NCBI Taxonomy" id="56456"/>
    <lineage>
        <taxon>Bacteria</taxon>
        <taxon>Pseudomonadati</taxon>
        <taxon>Pseudomonadota</taxon>
        <taxon>Gammaproteobacteria</taxon>
        <taxon>Lysobacterales</taxon>
        <taxon>Lysobacteraceae</taxon>
        <taxon>Xanthomonas</taxon>
    </lineage>
</organism>
<feature type="region of interest" description="Disordered" evidence="2">
    <location>
        <begin position="591"/>
        <end position="620"/>
    </location>
</feature>
<keyword evidence="1" id="KW-0175">Coiled coil</keyword>
<dbReference type="Proteomes" id="UP001430396">
    <property type="component" value="Unassembled WGS sequence"/>
</dbReference>
<keyword evidence="4" id="KW-1185">Reference proteome</keyword>
<comment type="caution">
    <text evidence="3">The sequence shown here is derived from an EMBL/GenBank/DDBJ whole genome shotgun (WGS) entry which is preliminary data.</text>
</comment>
<sequence>MASLADDVYDSAKGSGRAPVGWMRGSEDLDLLQSRVPELRALGRDRLEDYLKPNNSGFRAEIYLPDPAVLGPGYKPTVVYKGSAGEVVTANGLRDTTSEDFLANNFPQSVGMQTDYYDRAMQLAATLKEQKVDFELAGHSLGGGMASAASAVSGVPATTFNAAGLHPATAQRFALANGLPTYDTHHTVVAYQVQGEMLNDGVQNNLHTLDAARRRQLAAVMGDTATLLRTLPEGQALLDRALTQDMPANAQPAVHAFVDRLAQGDTARLLRELPLAAGRVEPVLAAKMPGADGAPVDRAQALSLQESLQLAGPALSVLRAGAAGARLGHGAGEYGAAVGRAGDAVLDAAGEGAARSLRLGGATVAGSGAVAGAALETSGGALGRALAGGRAVAGEVDASAQRLALQTRAQAQQAGADALRTAADWMPDSLQAALLDRARVLERQAETDRQQAQAQADRVREQSAQQAEDLLQASAGAATAAAHRLQAATALPQQALDGVARRLHATLDASGDALAGFTAHAPSAGALQGAAVFAGAAAQIRFTPSNPLNLANVGQTGMLSLYGQRSLHEAFERHLMTETVMPSLQARIDAQEQQARQALGQDRVPPQQASQEPSALRTGDPDIDAMLQALRNHDEAAVFKAAGKIRHSPEGQALLQEGQLLLQQREQEAMTNQLAWTPTDMQPADLEMAHGPVRVMSLMHRGPMMAAADGCDAGGGDGGGGGAGGGGGGG</sequence>
<dbReference type="EMBL" id="JAFFQI010000161">
    <property type="protein sequence ID" value="MCD0265058.1"/>
    <property type="molecule type" value="Genomic_DNA"/>
</dbReference>
<protein>
    <submittedName>
        <fullName evidence="3">Phospholipase</fullName>
    </submittedName>
</protein>
<dbReference type="InterPro" id="IPR029058">
    <property type="entry name" value="AB_hydrolase_fold"/>
</dbReference>
<evidence type="ECO:0000313" key="3">
    <source>
        <dbReference type="EMBL" id="MCD0265058.1"/>
    </source>
</evidence>